<dbReference type="InterPro" id="IPR009057">
    <property type="entry name" value="Homeodomain-like_sf"/>
</dbReference>
<name>A0ABV3FKZ8_9NOCA</name>
<evidence type="ECO:0000313" key="7">
    <source>
        <dbReference type="Proteomes" id="UP001551695"/>
    </source>
</evidence>
<dbReference type="Proteomes" id="UP001551695">
    <property type="component" value="Unassembled WGS sequence"/>
</dbReference>
<protein>
    <submittedName>
        <fullName evidence="6">TetR/AcrR family transcriptional regulator</fullName>
    </submittedName>
</protein>
<keyword evidence="3" id="KW-0804">Transcription</keyword>
<dbReference type="InterPro" id="IPR001647">
    <property type="entry name" value="HTH_TetR"/>
</dbReference>
<evidence type="ECO:0000256" key="3">
    <source>
        <dbReference type="ARBA" id="ARBA00023163"/>
    </source>
</evidence>
<dbReference type="Gene3D" id="1.10.357.10">
    <property type="entry name" value="Tetracycline Repressor, domain 2"/>
    <property type="match status" value="1"/>
</dbReference>
<dbReference type="InterPro" id="IPR050109">
    <property type="entry name" value="HTH-type_TetR-like_transc_reg"/>
</dbReference>
<organism evidence="6 7">
    <name type="scientific">Nocardia aurea</name>
    <dbReference type="NCBI Taxonomy" id="2144174"/>
    <lineage>
        <taxon>Bacteria</taxon>
        <taxon>Bacillati</taxon>
        <taxon>Actinomycetota</taxon>
        <taxon>Actinomycetes</taxon>
        <taxon>Mycobacteriales</taxon>
        <taxon>Nocardiaceae</taxon>
        <taxon>Nocardia</taxon>
    </lineage>
</organism>
<dbReference type="SUPFAM" id="SSF48498">
    <property type="entry name" value="Tetracyclin repressor-like, C-terminal domain"/>
    <property type="match status" value="1"/>
</dbReference>
<dbReference type="Pfam" id="PF00440">
    <property type="entry name" value="TetR_N"/>
    <property type="match status" value="1"/>
</dbReference>
<keyword evidence="7" id="KW-1185">Reference proteome</keyword>
<keyword evidence="2 4" id="KW-0238">DNA-binding</keyword>
<keyword evidence="1" id="KW-0805">Transcription regulation</keyword>
<reference evidence="6 7" key="1">
    <citation type="submission" date="2024-06" db="EMBL/GenBank/DDBJ databases">
        <title>The Natural Products Discovery Center: Release of the First 8490 Sequenced Strains for Exploring Actinobacteria Biosynthetic Diversity.</title>
        <authorList>
            <person name="Kalkreuter E."/>
            <person name="Kautsar S.A."/>
            <person name="Yang D."/>
            <person name="Bader C.D."/>
            <person name="Teijaro C.N."/>
            <person name="Fluegel L."/>
            <person name="Davis C.M."/>
            <person name="Simpson J.R."/>
            <person name="Lauterbach L."/>
            <person name="Steele A.D."/>
            <person name="Gui C."/>
            <person name="Meng S."/>
            <person name="Li G."/>
            <person name="Viehrig K."/>
            <person name="Ye F."/>
            <person name="Su P."/>
            <person name="Kiefer A.F."/>
            <person name="Nichols A."/>
            <person name="Cepeda A.J."/>
            <person name="Yan W."/>
            <person name="Fan B."/>
            <person name="Jiang Y."/>
            <person name="Adhikari A."/>
            <person name="Zheng C.-J."/>
            <person name="Schuster L."/>
            <person name="Cowan T.M."/>
            <person name="Smanski M.J."/>
            <person name="Chevrette M.G."/>
            <person name="De Carvalho L.P.S."/>
            <person name="Shen B."/>
        </authorList>
    </citation>
    <scope>NUCLEOTIDE SEQUENCE [LARGE SCALE GENOMIC DNA]</scope>
    <source>
        <strain evidence="6 7">NPDC050403</strain>
    </source>
</reference>
<dbReference type="RefSeq" id="WP_355090177.1">
    <property type="nucleotide sequence ID" value="NZ_JBEXKW010000091.1"/>
</dbReference>
<dbReference type="EMBL" id="JBFAKC010000001">
    <property type="protein sequence ID" value="MEV0706086.1"/>
    <property type="molecule type" value="Genomic_DNA"/>
</dbReference>
<evidence type="ECO:0000313" key="6">
    <source>
        <dbReference type="EMBL" id="MEV0706086.1"/>
    </source>
</evidence>
<dbReference type="Pfam" id="PF02909">
    <property type="entry name" value="TetR_C_1"/>
    <property type="match status" value="1"/>
</dbReference>
<evidence type="ECO:0000256" key="2">
    <source>
        <dbReference type="ARBA" id="ARBA00023125"/>
    </source>
</evidence>
<gene>
    <name evidence="6" type="ORF">AB0I48_00805</name>
</gene>
<dbReference type="SUPFAM" id="SSF46689">
    <property type="entry name" value="Homeodomain-like"/>
    <property type="match status" value="1"/>
</dbReference>
<evidence type="ECO:0000256" key="4">
    <source>
        <dbReference type="PROSITE-ProRule" id="PRU00335"/>
    </source>
</evidence>
<sequence>MATSEEAAIPKAIALLWGLDVPGGRGPKRGLTLDQILDAAVEVADAEGYQALSMNRVATQLGFTAMSLYRYVDSKQTLVDLLLDRVVGTPPTIAPDTPWREALWQWAMAEYAAIERHPWWLDIPLIGPPMGPNNMQWLETGLRALAATEIPVPVRMQLVMNLSFFVMGRMRLARGLTVDTGGEDDYAEVMQRLIDPRRYPNVVAALSSDSLDDDIDWNRADFEFGLARLLDGYESFVRGL</sequence>
<comment type="caution">
    <text evidence="6">The sequence shown here is derived from an EMBL/GenBank/DDBJ whole genome shotgun (WGS) entry which is preliminary data.</text>
</comment>
<dbReference type="PRINTS" id="PR00455">
    <property type="entry name" value="HTHTETR"/>
</dbReference>
<dbReference type="PANTHER" id="PTHR30055">
    <property type="entry name" value="HTH-TYPE TRANSCRIPTIONAL REGULATOR RUTR"/>
    <property type="match status" value="1"/>
</dbReference>
<dbReference type="InterPro" id="IPR036271">
    <property type="entry name" value="Tet_transcr_reg_TetR-rel_C_sf"/>
</dbReference>
<evidence type="ECO:0000256" key="1">
    <source>
        <dbReference type="ARBA" id="ARBA00023015"/>
    </source>
</evidence>
<feature type="DNA-binding region" description="H-T-H motif" evidence="4">
    <location>
        <begin position="53"/>
        <end position="72"/>
    </location>
</feature>
<dbReference type="PANTHER" id="PTHR30055:SF151">
    <property type="entry name" value="TRANSCRIPTIONAL REGULATORY PROTEIN"/>
    <property type="match status" value="1"/>
</dbReference>
<evidence type="ECO:0000259" key="5">
    <source>
        <dbReference type="PROSITE" id="PS50977"/>
    </source>
</evidence>
<feature type="domain" description="HTH tetR-type" evidence="5">
    <location>
        <begin position="30"/>
        <end position="90"/>
    </location>
</feature>
<proteinExistence type="predicted"/>
<dbReference type="PROSITE" id="PS50977">
    <property type="entry name" value="HTH_TETR_2"/>
    <property type="match status" value="1"/>
</dbReference>
<accession>A0ABV3FKZ8</accession>
<dbReference type="Gene3D" id="1.10.10.60">
    <property type="entry name" value="Homeodomain-like"/>
    <property type="match status" value="1"/>
</dbReference>
<dbReference type="InterPro" id="IPR004111">
    <property type="entry name" value="Repressor_TetR_C"/>
</dbReference>